<evidence type="ECO:0000256" key="2">
    <source>
        <dbReference type="ARBA" id="ARBA00022741"/>
    </source>
</evidence>
<sequence>MNFVFISPHFPSNYERFCTALRDHGVTVLGIADTPYEQLSPTLRGALTDYYRVDSLEDYESVFRAVAYFIHHHGRIDWLESNNEYWLEQDARLREAFHITSGFMPEDMPRVKRKSLMKACYQQAGVPTARLHHVTTLDAARAFIEQVGYPVVVKPDNGVGACATYKLEDDAALCGFFADLPPVPYVMEEFVNGAICSYDAILDSRGEPLFESGDYVPYSIMDAVNTGDHQHFTILPRLPDDLRDAGRRCVKAFGARSRFVHFEFFRLWDDHPFLGRAGTIVGLEVNMRPCGGFTPDMYNYALSTDVYRIYADMICYDENRQPDWPEKYFCAFVGRQEGKPYLLSQDALRQRYAGDLMQCETLPDVLAAGMGKYVFIARFKDEERMNAFFRDALELAHE</sequence>
<dbReference type="InterPro" id="IPR013815">
    <property type="entry name" value="ATP_grasp_subdomain_1"/>
</dbReference>
<dbReference type="EMBL" id="DVFJ01000010">
    <property type="protein sequence ID" value="HIQ71331.1"/>
    <property type="molecule type" value="Genomic_DNA"/>
</dbReference>
<evidence type="ECO:0000259" key="5">
    <source>
        <dbReference type="PROSITE" id="PS50975"/>
    </source>
</evidence>
<evidence type="ECO:0000313" key="6">
    <source>
        <dbReference type="EMBL" id="HIQ71331.1"/>
    </source>
</evidence>
<organism evidence="6 7">
    <name type="scientific">Candidatus Onthenecus intestinigallinarum</name>
    <dbReference type="NCBI Taxonomy" id="2840875"/>
    <lineage>
        <taxon>Bacteria</taxon>
        <taxon>Bacillati</taxon>
        <taxon>Bacillota</taxon>
        <taxon>Clostridia</taxon>
        <taxon>Eubacteriales</taxon>
        <taxon>Candidatus Onthenecus</taxon>
    </lineage>
</organism>
<dbReference type="SUPFAM" id="SSF56059">
    <property type="entry name" value="Glutathione synthetase ATP-binding domain-like"/>
    <property type="match status" value="1"/>
</dbReference>
<evidence type="ECO:0000313" key="7">
    <source>
        <dbReference type="Proteomes" id="UP000886887"/>
    </source>
</evidence>
<dbReference type="InterPro" id="IPR052032">
    <property type="entry name" value="ATP-dep_AA_Ligase"/>
</dbReference>
<reference evidence="6" key="1">
    <citation type="submission" date="2020-10" db="EMBL/GenBank/DDBJ databases">
        <authorList>
            <person name="Gilroy R."/>
        </authorList>
    </citation>
    <scope>NUCLEOTIDE SEQUENCE</scope>
    <source>
        <strain evidence="6">ChiSxjej2B14-6234</strain>
    </source>
</reference>
<protein>
    <submittedName>
        <fullName evidence="6">Carbamoylphosphate synthase large subunit</fullName>
    </submittedName>
</protein>
<dbReference type="GO" id="GO:0046872">
    <property type="term" value="F:metal ion binding"/>
    <property type="evidence" value="ECO:0007669"/>
    <property type="project" value="InterPro"/>
</dbReference>
<keyword evidence="1" id="KW-0436">Ligase</keyword>
<evidence type="ECO:0000256" key="1">
    <source>
        <dbReference type="ARBA" id="ARBA00022598"/>
    </source>
</evidence>
<keyword evidence="2 4" id="KW-0547">Nucleotide-binding</keyword>
<dbReference type="PANTHER" id="PTHR43585">
    <property type="entry name" value="FUMIPYRROLE BIOSYNTHESIS PROTEIN C"/>
    <property type="match status" value="1"/>
</dbReference>
<dbReference type="InterPro" id="IPR011761">
    <property type="entry name" value="ATP-grasp"/>
</dbReference>
<dbReference type="GO" id="GO:0016874">
    <property type="term" value="F:ligase activity"/>
    <property type="evidence" value="ECO:0007669"/>
    <property type="project" value="UniProtKB-KW"/>
</dbReference>
<dbReference type="PROSITE" id="PS50975">
    <property type="entry name" value="ATP_GRASP"/>
    <property type="match status" value="1"/>
</dbReference>
<keyword evidence="3 4" id="KW-0067">ATP-binding</keyword>
<dbReference type="Proteomes" id="UP000886887">
    <property type="component" value="Unassembled WGS sequence"/>
</dbReference>
<dbReference type="Gene3D" id="3.30.470.20">
    <property type="entry name" value="ATP-grasp fold, B domain"/>
    <property type="match status" value="1"/>
</dbReference>
<dbReference type="Gene3D" id="3.30.1490.20">
    <property type="entry name" value="ATP-grasp fold, A domain"/>
    <property type="match status" value="1"/>
</dbReference>
<gene>
    <name evidence="6" type="ORF">IAB73_03860</name>
</gene>
<dbReference type="AlphaFoldDB" id="A0A9D1CPY6"/>
<dbReference type="GO" id="GO:0005524">
    <property type="term" value="F:ATP binding"/>
    <property type="evidence" value="ECO:0007669"/>
    <property type="project" value="UniProtKB-UniRule"/>
</dbReference>
<reference evidence="6" key="2">
    <citation type="journal article" date="2021" name="PeerJ">
        <title>Extensive microbial diversity within the chicken gut microbiome revealed by metagenomics and culture.</title>
        <authorList>
            <person name="Gilroy R."/>
            <person name="Ravi A."/>
            <person name="Getino M."/>
            <person name="Pursley I."/>
            <person name="Horton D.L."/>
            <person name="Alikhan N.F."/>
            <person name="Baker D."/>
            <person name="Gharbi K."/>
            <person name="Hall N."/>
            <person name="Watson M."/>
            <person name="Adriaenssens E.M."/>
            <person name="Foster-Nyarko E."/>
            <person name="Jarju S."/>
            <person name="Secka A."/>
            <person name="Antonio M."/>
            <person name="Oren A."/>
            <person name="Chaudhuri R.R."/>
            <person name="La Ragione R."/>
            <person name="Hildebrand F."/>
            <person name="Pallen M.J."/>
        </authorList>
    </citation>
    <scope>NUCLEOTIDE SEQUENCE</scope>
    <source>
        <strain evidence="6">ChiSxjej2B14-6234</strain>
    </source>
</reference>
<comment type="caution">
    <text evidence="6">The sequence shown here is derived from an EMBL/GenBank/DDBJ whole genome shotgun (WGS) entry which is preliminary data.</text>
</comment>
<dbReference type="Gene3D" id="3.40.50.20">
    <property type="match status" value="1"/>
</dbReference>
<name>A0A9D1CPY6_9FIRM</name>
<evidence type="ECO:0000256" key="4">
    <source>
        <dbReference type="PROSITE-ProRule" id="PRU00409"/>
    </source>
</evidence>
<dbReference type="PANTHER" id="PTHR43585:SF2">
    <property type="entry name" value="ATP-GRASP ENZYME FSQD"/>
    <property type="match status" value="1"/>
</dbReference>
<proteinExistence type="predicted"/>
<accession>A0A9D1CPY6</accession>
<evidence type="ECO:0000256" key="3">
    <source>
        <dbReference type="ARBA" id="ARBA00022840"/>
    </source>
</evidence>
<feature type="domain" description="ATP-grasp" evidence="5">
    <location>
        <begin position="118"/>
        <end position="315"/>
    </location>
</feature>